<dbReference type="Gene3D" id="1.25.40.10">
    <property type="entry name" value="Tetratricopeptide repeat domain"/>
    <property type="match status" value="1"/>
</dbReference>
<dbReference type="GO" id="GO:0004016">
    <property type="term" value="F:adenylate cyclase activity"/>
    <property type="evidence" value="ECO:0007669"/>
    <property type="project" value="TreeGrafter"/>
</dbReference>
<keyword evidence="1" id="KW-0547">Nucleotide-binding</keyword>
<dbReference type="InterPro" id="IPR011990">
    <property type="entry name" value="TPR-like_helical_dom_sf"/>
</dbReference>
<evidence type="ECO:0000313" key="6">
    <source>
        <dbReference type="Proteomes" id="UP000612899"/>
    </source>
</evidence>
<feature type="coiled-coil region" evidence="3">
    <location>
        <begin position="974"/>
        <end position="1001"/>
    </location>
</feature>
<dbReference type="PANTHER" id="PTHR16305:SF35">
    <property type="entry name" value="TRANSCRIPTIONAL ACTIVATOR DOMAIN"/>
    <property type="match status" value="1"/>
</dbReference>
<keyword evidence="3" id="KW-0175">Coiled coil</keyword>
<evidence type="ECO:0000256" key="3">
    <source>
        <dbReference type="SAM" id="Coils"/>
    </source>
</evidence>
<name>A0A8J3VFB2_9ACTN</name>
<keyword evidence="2" id="KW-0067">ATP-binding</keyword>
<keyword evidence="6" id="KW-1185">Reference proteome</keyword>
<feature type="domain" description="Orc1-like AAA ATPase" evidence="4">
    <location>
        <begin position="58"/>
        <end position="205"/>
    </location>
</feature>
<gene>
    <name evidence="5" type="ORF">Rhe02_32810</name>
</gene>
<dbReference type="EMBL" id="BONY01000017">
    <property type="protein sequence ID" value="GIH05214.1"/>
    <property type="molecule type" value="Genomic_DNA"/>
</dbReference>
<evidence type="ECO:0000259" key="4">
    <source>
        <dbReference type="Pfam" id="PF13191"/>
    </source>
</evidence>
<dbReference type="Gene3D" id="3.40.50.300">
    <property type="entry name" value="P-loop containing nucleotide triphosphate hydrolases"/>
    <property type="match status" value="1"/>
</dbReference>
<dbReference type="GO" id="GO:0005524">
    <property type="term" value="F:ATP binding"/>
    <property type="evidence" value="ECO:0007669"/>
    <property type="project" value="UniProtKB-KW"/>
</dbReference>
<dbReference type="Proteomes" id="UP000612899">
    <property type="component" value="Unassembled WGS sequence"/>
</dbReference>
<evidence type="ECO:0000313" key="5">
    <source>
        <dbReference type="EMBL" id="GIH05214.1"/>
    </source>
</evidence>
<dbReference type="GO" id="GO:0005737">
    <property type="term" value="C:cytoplasm"/>
    <property type="evidence" value="ECO:0007669"/>
    <property type="project" value="TreeGrafter"/>
</dbReference>
<protein>
    <recommendedName>
        <fullName evidence="4">Orc1-like AAA ATPase domain-containing protein</fullName>
    </recommendedName>
</protein>
<dbReference type="PANTHER" id="PTHR16305">
    <property type="entry name" value="TESTICULAR SOLUBLE ADENYLYL CYCLASE"/>
    <property type="match status" value="1"/>
</dbReference>
<reference evidence="5" key="1">
    <citation type="submission" date="2021-01" db="EMBL/GenBank/DDBJ databases">
        <title>Whole genome shotgun sequence of Rhizocola hellebori NBRC 109834.</title>
        <authorList>
            <person name="Komaki H."/>
            <person name="Tamura T."/>
        </authorList>
    </citation>
    <scope>NUCLEOTIDE SEQUENCE</scope>
    <source>
        <strain evidence="5">NBRC 109834</strain>
    </source>
</reference>
<dbReference type="AlphaFoldDB" id="A0A8J3VFB2"/>
<accession>A0A8J3VFB2</accession>
<dbReference type="SUPFAM" id="SSF48452">
    <property type="entry name" value="TPR-like"/>
    <property type="match status" value="1"/>
</dbReference>
<comment type="caution">
    <text evidence="5">The sequence shown here is derived from an EMBL/GenBank/DDBJ whole genome shotgun (WGS) entry which is preliminary data.</text>
</comment>
<evidence type="ECO:0000256" key="2">
    <source>
        <dbReference type="ARBA" id="ARBA00022840"/>
    </source>
</evidence>
<proteinExistence type="predicted"/>
<sequence>MGGGTRSEGDIQRPVFPQSEVRLSPLLRDKRAAFCKDFHPLADRPMVTVNGRILSMAELVGRETQLALLRGYASEALASRGRLVLIGGEPGIGKTTLAEVVADEAAGRGARAVWGVCVDGAGLPDFWPWPDVLAAVGGDLAGLLAHGSGVQAWFAVASSVVAGLRAAAQAAPLVVVLDDLHWADAGALRVLDFAARALRRDPVLLLGTYRDIEVQDGHPLAGLLAMADVVSLEGLATAEVDALLRSVVGEHGVPVAEVVHGRTGGNPFFVLQVGRLLAAGANAQAVPVAVGDAIRRRFARLPQPTAELLRVAAVVGAEVDAAVVADAAHVDLASIVDILQPAVAARVLRALDVGIYRFEHDLFRETAYADLDPGTRAQTHLAVARALGARRKAGGQVRPGDIAHHWARAVPAADPAEALANVEQAARDATTRLAHEEAVRHWKQALRLAELAGNVPPGMQVELGEAMLRVGETDAAREVLTEAARRSGGDALTLACAALALHRVGVRSGSSHAELIELLGRALSALDATSPGEALATRVRAALARELADGPDADLGRAEVLATEAVAAAQACGDAAVLAFCLSAQYDVVWGPGTAARRLEIAGRMANAAIRGGDRDLQFHAILGRHIALLELADPLASSALLEMEELAEQSRQPRLTYLAASRRAAFTILTGDSAKAASQISAAHELAAAIGEPDGDGVWVTQLVALALGQGGAVAAGKAMQALPGPAMPPEYAVQESAMRHLAQGDAAAAAAALGTPRPVPPVSGFRWRALAGAAIEVEADVAAGMPSLLPATYDYLREYAGCMVLIGGAVCAPGPVDLYLGLAAEAMGDLEAAAGHLRAAMALADRLGARPIATRARIELANVLARQGDPVSARQMLTTAADVAAELGLEGLYDRVLRLRATTEAPAAEFRKQSEIWILTFAGTTKQLADAKGLHDIAALLAAPGQQISALQLYGSPDPDTGADEILDAQARAAYKQRLADLEEEIDAAEATHDDGRAAKYRAERDALVAGLAAAYGLGGRVRRLADPGERARSAVTARIRDTLKRIERAHPALGEHLRESISTGRSCAYEPSAAVRWVL</sequence>
<organism evidence="5 6">
    <name type="scientific">Rhizocola hellebori</name>
    <dbReference type="NCBI Taxonomy" id="1392758"/>
    <lineage>
        <taxon>Bacteria</taxon>
        <taxon>Bacillati</taxon>
        <taxon>Actinomycetota</taxon>
        <taxon>Actinomycetes</taxon>
        <taxon>Micromonosporales</taxon>
        <taxon>Micromonosporaceae</taxon>
        <taxon>Rhizocola</taxon>
    </lineage>
</organism>
<dbReference type="Pfam" id="PF13191">
    <property type="entry name" value="AAA_16"/>
    <property type="match status" value="1"/>
</dbReference>
<dbReference type="InterPro" id="IPR027417">
    <property type="entry name" value="P-loop_NTPase"/>
</dbReference>
<evidence type="ECO:0000256" key="1">
    <source>
        <dbReference type="ARBA" id="ARBA00022741"/>
    </source>
</evidence>
<dbReference type="InterPro" id="IPR041664">
    <property type="entry name" value="AAA_16"/>
</dbReference>
<dbReference type="SUPFAM" id="SSF52540">
    <property type="entry name" value="P-loop containing nucleoside triphosphate hydrolases"/>
    <property type="match status" value="1"/>
</dbReference>